<reference evidence="3" key="1">
    <citation type="journal article" date="2019" name="Int. J. Syst. Evol. Microbiol.">
        <title>The Global Catalogue of Microorganisms (GCM) 10K type strain sequencing project: providing services to taxonomists for standard genome sequencing and annotation.</title>
        <authorList>
            <consortium name="The Broad Institute Genomics Platform"/>
            <consortium name="The Broad Institute Genome Sequencing Center for Infectious Disease"/>
            <person name="Wu L."/>
            <person name="Ma J."/>
        </authorList>
    </citation>
    <scope>NUCLEOTIDE SEQUENCE [LARGE SCALE GENOMIC DNA]</scope>
    <source>
        <strain evidence="3">JCM 17388</strain>
    </source>
</reference>
<dbReference type="PANTHER" id="PTHR43664:SF1">
    <property type="entry name" value="BETA-METHYLMALYL-COA DEHYDRATASE"/>
    <property type="match status" value="1"/>
</dbReference>
<accession>A0ABP8BHM8</accession>
<dbReference type="Pfam" id="PF19315">
    <property type="entry name" value="MC_hydratase"/>
    <property type="match status" value="1"/>
</dbReference>
<gene>
    <name evidence="2" type="ORF">GCM10022252_70360</name>
</gene>
<sequence>MTAYRAPAADPRRHVVSGGFRPGARPVRRCGAVPDGRQAPDRDRTSRGETVTVHEPGLGRYYEDFVVGDVYQHPLGRTISEADNTWFTLLTMNTNQNHFNAHFAARAPVGKVIVNSGLSVAIVLGISVIDISQTALMNLGWDEIRLTHPVFLGDTLYAESIVLDKRESRSRPYAGIVTCKTRGLNQDGDEVMSWRRAVMVYRRDAPQDKNYFPTARTGPLTP</sequence>
<comment type="caution">
    <text evidence="2">The sequence shown here is derived from an EMBL/GenBank/DDBJ whole genome shotgun (WGS) entry which is preliminary data.</text>
</comment>
<protein>
    <recommendedName>
        <fullName evidence="4">Dehydratase</fullName>
    </recommendedName>
</protein>
<evidence type="ECO:0000313" key="2">
    <source>
        <dbReference type="EMBL" id="GAA4207146.1"/>
    </source>
</evidence>
<organism evidence="2 3">
    <name type="scientific">Streptosporangium oxazolinicum</name>
    <dbReference type="NCBI Taxonomy" id="909287"/>
    <lineage>
        <taxon>Bacteria</taxon>
        <taxon>Bacillati</taxon>
        <taxon>Actinomycetota</taxon>
        <taxon>Actinomycetes</taxon>
        <taxon>Streptosporangiales</taxon>
        <taxon>Streptosporangiaceae</taxon>
        <taxon>Streptosporangium</taxon>
    </lineage>
</organism>
<keyword evidence="3" id="KW-1185">Reference proteome</keyword>
<dbReference type="EMBL" id="BAABAQ010000017">
    <property type="protein sequence ID" value="GAA4207146.1"/>
    <property type="molecule type" value="Genomic_DNA"/>
</dbReference>
<dbReference type="InterPro" id="IPR048274">
    <property type="entry name" value="MC_hydratase"/>
</dbReference>
<feature type="region of interest" description="Disordered" evidence="1">
    <location>
        <begin position="1"/>
        <end position="49"/>
    </location>
</feature>
<proteinExistence type="predicted"/>
<dbReference type="InterPro" id="IPR029069">
    <property type="entry name" value="HotDog_dom_sf"/>
</dbReference>
<dbReference type="CDD" id="cd03451">
    <property type="entry name" value="FkbR2"/>
    <property type="match status" value="1"/>
</dbReference>
<dbReference type="SUPFAM" id="SSF54637">
    <property type="entry name" value="Thioesterase/thiol ester dehydrase-isomerase"/>
    <property type="match status" value="1"/>
</dbReference>
<dbReference type="InterPro" id="IPR052342">
    <property type="entry name" value="MCH/BMMD"/>
</dbReference>
<evidence type="ECO:0000313" key="3">
    <source>
        <dbReference type="Proteomes" id="UP001501251"/>
    </source>
</evidence>
<dbReference type="PANTHER" id="PTHR43664">
    <property type="entry name" value="MONOAMINE OXIDASE-RELATED"/>
    <property type="match status" value="1"/>
</dbReference>
<dbReference type="Gene3D" id="3.10.129.10">
    <property type="entry name" value="Hotdog Thioesterase"/>
    <property type="match status" value="1"/>
</dbReference>
<evidence type="ECO:0008006" key="4">
    <source>
        <dbReference type="Google" id="ProtNLM"/>
    </source>
</evidence>
<dbReference type="Proteomes" id="UP001501251">
    <property type="component" value="Unassembled WGS sequence"/>
</dbReference>
<name>A0ABP8BHM8_9ACTN</name>
<evidence type="ECO:0000256" key="1">
    <source>
        <dbReference type="SAM" id="MobiDB-lite"/>
    </source>
</evidence>
<feature type="compositionally biased region" description="Basic and acidic residues" evidence="1">
    <location>
        <begin position="38"/>
        <end position="47"/>
    </location>
</feature>